<evidence type="ECO:0000256" key="5">
    <source>
        <dbReference type="ARBA" id="ARBA00022676"/>
    </source>
</evidence>
<evidence type="ECO:0000259" key="13">
    <source>
        <dbReference type="Pfam" id="PF02434"/>
    </source>
</evidence>
<gene>
    <name evidence="14" type="ORF">TCHU04912_LOCUS12213</name>
</gene>
<comment type="subcellular location">
    <subcellularLocation>
        <location evidence="1">Membrane</location>
        <topology evidence="1">Single-pass type II membrane protein</topology>
    </subcellularLocation>
</comment>
<feature type="chain" id="PRO_5030974681" description="N-acetylgalactosaminide beta-1,3-galactosyltransferase" evidence="12">
    <location>
        <begin position="26"/>
        <end position="323"/>
    </location>
</feature>
<evidence type="ECO:0000313" key="14">
    <source>
        <dbReference type="EMBL" id="CAD9209974.1"/>
    </source>
</evidence>
<dbReference type="AlphaFoldDB" id="A0A7S1X4F5"/>
<feature type="signal peptide" evidence="12">
    <location>
        <begin position="1"/>
        <end position="25"/>
    </location>
</feature>
<evidence type="ECO:0000256" key="3">
    <source>
        <dbReference type="ARBA" id="ARBA00006462"/>
    </source>
</evidence>
<keyword evidence="11" id="KW-0472">Membrane</keyword>
<keyword evidence="9" id="KW-0735">Signal-anchor</keyword>
<keyword evidence="8" id="KW-0547">Nucleotide-binding</keyword>
<evidence type="ECO:0000256" key="7">
    <source>
        <dbReference type="ARBA" id="ARBA00022692"/>
    </source>
</evidence>
<evidence type="ECO:0000256" key="1">
    <source>
        <dbReference type="ARBA" id="ARBA00004606"/>
    </source>
</evidence>
<comment type="pathway">
    <text evidence="2">Protein modification; protein glycosylation.</text>
</comment>
<name>A0A7S1X4F5_9CHLO</name>
<dbReference type="Pfam" id="PF02434">
    <property type="entry name" value="Fringe"/>
    <property type="match status" value="1"/>
</dbReference>
<dbReference type="GO" id="GO:0016263">
    <property type="term" value="F:glycoprotein-N-acetylgalactosamine 3-beta-galactosyltransferase activity"/>
    <property type="evidence" value="ECO:0007669"/>
    <property type="project" value="UniProtKB-EC"/>
</dbReference>
<evidence type="ECO:0000256" key="10">
    <source>
        <dbReference type="ARBA" id="ARBA00022989"/>
    </source>
</evidence>
<evidence type="ECO:0000256" key="4">
    <source>
        <dbReference type="ARBA" id="ARBA00012557"/>
    </source>
</evidence>
<dbReference type="GO" id="GO:0016020">
    <property type="term" value="C:membrane"/>
    <property type="evidence" value="ECO:0007669"/>
    <property type="project" value="UniProtKB-SubCell"/>
</dbReference>
<evidence type="ECO:0000256" key="9">
    <source>
        <dbReference type="ARBA" id="ARBA00022968"/>
    </source>
</evidence>
<dbReference type="PANTHER" id="PTHR23033:SF14">
    <property type="entry name" value="GLYCOPROTEIN-N-ACETYLGALACTOSAMINE 3-BETA-GALACTOSYLTRANSFERASE 1-RELATED"/>
    <property type="match status" value="1"/>
</dbReference>
<dbReference type="PANTHER" id="PTHR23033">
    <property type="entry name" value="BETA1,3-GALACTOSYLTRANSFERASE"/>
    <property type="match status" value="1"/>
</dbReference>
<reference evidence="14" key="1">
    <citation type="submission" date="2021-01" db="EMBL/GenBank/DDBJ databases">
        <authorList>
            <person name="Corre E."/>
            <person name="Pelletier E."/>
            <person name="Niang G."/>
            <person name="Scheremetjew M."/>
            <person name="Finn R."/>
            <person name="Kale V."/>
            <person name="Holt S."/>
            <person name="Cochrane G."/>
            <person name="Meng A."/>
            <person name="Brown T."/>
            <person name="Cohen L."/>
        </authorList>
    </citation>
    <scope>NUCLEOTIDE SEQUENCE</scope>
    <source>
        <strain evidence="14">PLY429</strain>
    </source>
</reference>
<dbReference type="GO" id="GO:0000166">
    <property type="term" value="F:nucleotide binding"/>
    <property type="evidence" value="ECO:0007669"/>
    <property type="project" value="UniProtKB-KW"/>
</dbReference>
<organism evidence="14">
    <name type="scientific">Tetraselmis chuii</name>
    <dbReference type="NCBI Taxonomy" id="63592"/>
    <lineage>
        <taxon>Eukaryota</taxon>
        <taxon>Viridiplantae</taxon>
        <taxon>Chlorophyta</taxon>
        <taxon>core chlorophytes</taxon>
        <taxon>Chlorodendrophyceae</taxon>
        <taxon>Chlorodendrales</taxon>
        <taxon>Chlorodendraceae</taxon>
        <taxon>Tetraselmis</taxon>
    </lineage>
</organism>
<evidence type="ECO:0000256" key="6">
    <source>
        <dbReference type="ARBA" id="ARBA00022679"/>
    </source>
</evidence>
<keyword evidence="10" id="KW-1133">Transmembrane helix</keyword>
<protein>
    <recommendedName>
        <fullName evidence="4">N-acetylgalactosaminide beta-1,3-galactosyltransferase</fullName>
        <ecNumber evidence="4">2.4.1.122</ecNumber>
    </recommendedName>
</protein>
<keyword evidence="7" id="KW-0812">Transmembrane</keyword>
<dbReference type="EC" id="2.4.1.122" evidence="4"/>
<proteinExistence type="inferred from homology"/>
<feature type="domain" description="Fringe-like glycosyltransferase" evidence="13">
    <location>
        <begin position="44"/>
        <end position="199"/>
    </location>
</feature>
<keyword evidence="5" id="KW-0328">Glycosyltransferase</keyword>
<dbReference type="PROSITE" id="PS51257">
    <property type="entry name" value="PROKAR_LIPOPROTEIN"/>
    <property type="match status" value="1"/>
</dbReference>
<dbReference type="EMBL" id="HBGG01023477">
    <property type="protein sequence ID" value="CAD9209974.1"/>
    <property type="molecule type" value="Transcribed_RNA"/>
</dbReference>
<keyword evidence="6" id="KW-0808">Transferase</keyword>
<comment type="similarity">
    <text evidence="3">Belongs to the glycosyltransferase 31 family. Beta3-Gal-T subfamily.</text>
</comment>
<accession>A0A7S1X4F5</accession>
<evidence type="ECO:0000256" key="8">
    <source>
        <dbReference type="ARBA" id="ARBA00022741"/>
    </source>
</evidence>
<evidence type="ECO:0000256" key="2">
    <source>
        <dbReference type="ARBA" id="ARBA00004922"/>
    </source>
</evidence>
<sequence length="323" mass="36224">MALLCRAGVLMALAVVACVFGASTAAQLPDVLFTVFPSPVLTDRHQDRINAILDTWGKGQRVVVVSSDADEQPNQGAPVWHIPDVTGKIGEEGMRAYLRKAMEESWDWLYRVDDCALVLLPNLLKLLEQHDHTRPVLVGSKIALPGTDKVYFTGGPGWAISRPAVQLFLDNWCPPSNAWFRDEVFDIQMHTCMVKHLGVQAESPRDEVDGVGAKFNTYSPVRSFKGPYDHWFENYKKAAKETIVNGRSCCARYPVAFHYVEAGEIRAFHRIFTEPHKWKAATAREKLDTLGSDVSPYSTHVTSEDDPVLDYLSEIRVFGIYSR</sequence>
<dbReference type="InterPro" id="IPR003378">
    <property type="entry name" value="Fringe-like_glycosylTrfase"/>
</dbReference>
<keyword evidence="12" id="KW-0732">Signal</keyword>
<dbReference type="InterPro" id="IPR026050">
    <property type="entry name" value="C1GALT1/C1GALT1_chp1"/>
</dbReference>
<dbReference type="Gene3D" id="3.90.550.50">
    <property type="match status" value="1"/>
</dbReference>
<evidence type="ECO:0000256" key="11">
    <source>
        <dbReference type="ARBA" id="ARBA00023136"/>
    </source>
</evidence>
<evidence type="ECO:0000256" key="12">
    <source>
        <dbReference type="SAM" id="SignalP"/>
    </source>
</evidence>